<organism evidence="2 3">
    <name type="scientific">Timema podura</name>
    <name type="common">Walking stick</name>
    <dbReference type="NCBI Taxonomy" id="61482"/>
    <lineage>
        <taxon>Eukaryota</taxon>
        <taxon>Metazoa</taxon>
        <taxon>Ecdysozoa</taxon>
        <taxon>Arthropoda</taxon>
        <taxon>Hexapoda</taxon>
        <taxon>Insecta</taxon>
        <taxon>Pterygota</taxon>
        <taxon>Neoptera</taxon>
        <taxon>Polyneoptera</taxon>
        <taxon>Phasmatodea</taxon>
        <taxon>Timematodea</taxon>
        <taxon>Timematoidea</taxon>
        <taxon>Timematidae</taxon>
        <taxon>Timema</taxon>
    </lineage>
</organism>
<comment type="caution">
    <text evidence="2">The sequence shown here is derived from an EMBL/GenBank/DDBJ whole genome shotgun (WGS) entry which is preliminary data.</text>
</comment>
<name>A0ABN7NGD1_TIMPD</name>
<keyword evidence="3" id="KW-1185">Reference proteome</keyword>
<feature type="region of interest" description="Disordered" evidence="1">
    <location>
        <begin position="119"/>
        <end position="172"/>
    </location>
</feature>
<dbReference type="EMBL" id="CAJPIN010000424">
    <property type="protein sequence ID" value="CAG2053489.1"/>
    <property type="molecule type" value="Genomic_DNA"/>
</dbReference>
<proteinExistence type="predicted"/>
<accession>A0ABN7NGD1</accession>
<evidence type="ECO:0000313" key="2">
    <source>
        <dbReference type="EMBL" id="CAG2053489.1"/>
    </source>
</evidence>
<protein>
    <submittedName>
        <fullName evidence="2">Uncharacterized protein</fullName>
    </submittedName>
</protein>
<dbReference type="Proteomes" id="UP001153148">
    <property type="component" value="Unassembled WGS sequence"/>
</dbReference>
<evidence type="ECO:0000256" key="1">
    <source>
        <dbReference type="SAM" id="MobiDB-lite"/>
    </source>
</evidence>
<gene>
    <name evidence="2" type="ORF">TPAB3V08_LOCUS542</name>
</gene>
<sequence>MGSILGCEVPIEKLSEIPTKPSPVTLIPSNTSLERKTIISRPDWDLKSDLPISNRPVLHESESTDSEAYSRRGLPHGDLHPSSPALAKLRGRGRWGAPTPFLRTACRRRSYDWDVRLIPPPLAPSRAPRDPLRGRGAGTLSETAADRRVTTPPPVRRRPGYGGDATNDHQERKYCLTSHQEKPPPVHPTEIRTSIFPSSAVELNTTSALANYTTEAGSR</sequence>
<evidence type="ECO:0000313" key="3">
    <source>
        <dbReference type="Proteomes" id="UP001153148"/>
    </source>
</evidence>
<feature type="region of interest" description="Disordered" evidence="1">
    <location>
        <begin position="45"/>
        <end position="94"/>
    </location>
</feature>
<reference evidence="2" key="1">
    <citation type="submission" date="2021-03" db="EMBL/GenBank/DDBJ databases">
        <authorList>
            <person name="Tran Van P."/>
        </authorList>
    </citation>
    <scope>NUCLEOTIDE SEQUENCE</scope>
</reference>